<keyword evidence="3" id="KW-1185">Reference proteome</keyword>
<evidence type="ECO:0000313" key="3">
    <source>
        <dbReference type="Proteomes" id="UP000825935"/>
    </source>
</evidence>
<dbReference type="PROSITE" id="PS50076">
    <property type="entry name" value="DNAJ_2"/>
    <property type="match status" value="1"/>
</dbReference>
<name>A0A8T2RSP2_CERRI</name>
<proteinExistence type="predicted"/>
<dbReference type="OrthoDB" id="10250354at2759"/>
<dbReference type="PRINTS" id="PR00625">
    <property type="entry name" value="JDOMAIN"/>
</dbReference>
<dbReference type="SUPFAM" id="SSF46565">
    <property type="entry name" value="Chaperone J-domain"/>
    <property type="match status" value="1"/>
</dbReference>
<evidence type="ECO:0000313" key="2">
    <source>
        <dbReference type="EMBL" id="KAH7299200.1"/>
    </source>
</evidence>
<dbReference type="InterPro" id="IPR001623">
    <property type="entry name" value="DnaJ_domain"/>
</dbReference>
<dbReference type="InterPro" id="IPR036869">
    <property type="entry name" value="J_dom_sf"/>
</dbReference>
<organism evidence="2 3">
    <name type="scientific">Ceratopteris richardii</name>
    <name type="common">Triangle waterfern</name>
    <dbReference type="NCBI Taxonomy" id="49495"/>
    <lineage>
        <taxon>Eukaryota</taxon>
        <taxon>Viridiplantae</taxon>
        <taxon>Streptophyta</taxon>
        <taxon>Embryophyta</taxon>
        <taxon>Tracheophyta</taxon>
        <taxon>Polypodiopsida</taxon>
        <taxon>Polypodiidae</taxon>
        <taxon>Polypodiales</taxon>
        <taxon>Pteridineae</taxon>
        <taxon>Pteridaceae</taxon>
        <taxon>Parkerioideae</taxon>
        <taxon>Ceratopteris</taxon>
    </lineage>
</organism>
<protein>
    <recommendedName>
        <fullName evidence="1">J domain-containing protein</fullName>
    </recommendedName>
</protein>
<dbReference type="SMART" id="SM00271">
    <property type="entry name" value="DnaJ"/>
    <property type="match status" value="1"/>
</dbReference>
<dbReference type="Pfam" id="PF13370">
    <property type="entry name" value="Fer4_13"/>
    <property type="match status" value="1"/>
</dbReference>
<sequence>MRSAFGPLNPYMPSIHGTRLTASCLTPYHLCSRRASSSRGIPKCLSGSTESRRPSPFEILGVPHDCTLEDVKTAFRLKVKEYHPDVYKGEKDARAITQSLIEAYEFLSGRVAQGTSERKSFDPFDSPECEAQDVFVYELECIGQGCPYSCVERAPAVFKFAADTGRARASAQAPPDDYQVQLAVGQCPRNCIYYVTPLQREALERVLERALEGTFYSNEVIFIESLLARAKFENGRYAPPKREAKTSTEWVDWY</sequence>
<dbReference type="PANTHER" id="PTHR44579:SF4">
    <property type="entry name" value="J DOMAIN-CONTAINING PROTEIN"/>
    <property type="match status" value="1"/>
</dbReference>
<comment type="caution">
    <text evidence="2">The sequence shown here is derived from an EMBL/GenBank/DDBJ whole genome shotgun (WGS) entry which is preliminary data.</text>
</comment>
<reference evidence="2" key="1">
    <citation type="submission" date="2021-08" db="EMBL/GenBank/DDBJ databases">
        <title>WGS assembly of Ceratopteris richardii.</title>
        <authorList>
            <person name="Marchant D.B."/>
            <person name="Chen G."/>
            <person name="Jenkins J."/>
            <person name="Shu S."/>
            <person name="Leebens-Mack J."/>
            <person name="Grimwood J."/>
            <person name="Schmutz J."/>
            <person name="Soltis P."/>
            <person name="Soltis D."/>
            <person name="Chen Z.-H."/>
        </authorList>
    </citation>
    <scope>NUCLEOTIDE SEQUENCE</scope>
    <source>
        <strain evidence="2">Whitten #5841</strain>
        <tissue evidence="2">Leaf</tissue>
    </source>
</reference>
<dbReference type="AlphaFoldDB" id="A0A8T2RSP2"/>
<feature type="domain" description="J" evidence="1">
    <location>
        <begin position="55"/>
        <end position="125"/>
    </location>
</feature>
<dbReference type="Gene3D" id="3.30.70.20">
    <property type="match status" value="1"/>
</dbReference>
<dbReference type="Pfam" id="PF00226">
    <property type="entry name" value="DnaJ"/>
    <property type="match status" value="1"/>
</dbReference>
<dbReference type="OMA" id="STEHVDW"/>
<dbReference type="PANTHER" id="PTHR44579">
    <property type="entry name" value="OS01G0730500 PROTEIN"/>
    <property type="match status" value="1"/>
</dbReference>
<dbReference type="CDD" id="cd06257">
    <property type="entry name" value="DnaJ"/>
    <property type="match status" value="1"/>
</dbReference>
<dbReference type="EMBL" id="CM035430">
    <property type="protein sequence ID" value="KAH7299200.1"/>
    <property type="molecule type" value="Genomic_DNA"/>
</dbReference>
<dbReference type="Proteomes" id="UP000825935">
    <property type="component" value="Chromosome 25"/>
</dbReference>
<gene>
    <name evidence="2" type="ORF">KP509_25G077100</name>
</gene>
<dbReference type="Gene3D" id="1.10.287.110">
    <property type="entry name" value="DnaJ domain"/>
    <property type="match status" value="1"/>
</dbReference>
<evidence type="ECO:0000259" key="1">
    <source>
        <dbReference type="PROSITE" id="PS50076"/>
    </source>
</evidence>
<accession>A0A8T2RSP2</accession>